<dbReference type="InterPro" id="IPR024079">
    <property type="entry name" value="MetalloPept_cat_dom_sf"/>
</dbReference>
<sequence precursor="true">MPAAISTTAVWSLVAVLLLVSNDACSAGTPVLTPPPASFFDLVGERDRDAARNFYAKYASANGLPIVASEEVADQALVRACEIVDAMLAGRPDILEQMVDNGMYLIIIGKDQVYTDMPENRHVRDKDFMNERVRGTGGKPTSFGEENLLSLALDRYDDESIAVHEFSHTIDGTLRSLDSDWRDRLQSVYRSVCDQGKYVGAYARGNPGEYWAEAVQAYFDCNRVNNWNHGPVGTREVLRTYDPEGYELVRSTFQLEPESVWRYSFLQSHPVVISPPQRFKIPGYYTKFSWAREFCVVGNAVSDEALLKVNDTVRKMFAYRHDLLKTLINDDAKLVVLGENERLADLPEWAEFEAAGASPGDRQADYLPATATLVVPSDAAVKPAGEISGIGNPVVYSMAKAFYGQVAVRAIDPNWENRGRDVQQYELNVRRLDERFGKEVRDARANALKAGLWSGTAASSSDADYLASGVVAYFDAGGSTHPAPSREELQGYDPALHTIVHETMAYEGRVDWRFHADQP</sequence>
<feature type="signal peptide" evidence="1">
    <location>
        <begin position="1"/>
        <end position="26"/>
    </location>
</feature>
<dbReference type="GO" id="GO:0008237">
    <property type="term" value="F:metallopeptidase activity"/>
    <property type="evidence" value="ECO:0007669"/>
    <property type="project" value="InterPro"/>
</dbReference>
<gene>
    <name evidence="2" type="ORF">Pla123a_32360</name>
</gene>
<feature type="chain" id="PRO_5023136041" evidence="1">
    <location>
        <begin position="27"/>
        <end position="519"/>
    </location>
</feature>
<comment type="caution">
    <text evidence="2">The sequence shown here is derived from an EMBL/GenBank/DDBJ whole genome shotgun (WGS) entry which is preliminary data.</text>
</comment>
<dbReference type="EMBL" id="SJPO01000007">
    <property type="protein sequence ID" value="TWT75726.1"/>
    <property type="molecule type" value="Genomic_DNA"/>
</dbReference>
<organism evidence="2 3">
    <name type="scientific">Posidoniimonas polymericola</name>
    <dbReference type="NCBI Taxonomy" id="2528002"/>
    <lineage>
        <taxon>Bacteria</taxon>
        <taxon>Pseudomonadati</taxon>
        <taxon>Planctomycetota</taxon>
        <taxon>Planctomycetia</taxon>
        <taxon>Pirellulales</taxon>
        <taxon>Lacipirellulaceae</taxon>
        <taxon>Posidoniimonas</taxon>
    </lineage>
</organism>
<name>A0A5C5YLL0_9BACT</name>
<protein>
    <submittedName>
        <fullName evidence="2">Uncharacterized protein</fullName>
    </submittedName>
</protein>
<dbReference type="Proteomes" id="UP000318478">
    <property type="component" value="Unassembled WGS sequence"/>
</dbReference>
<evidence type="ECO:0000313" key="3">
    <source>
        <dbReference type="Proteomes" id="UP000318478"/>
    </source>
</evidence>
<dbReference type="SUPFAM" id="SSF55486">
    <property type="entry name" value="Metalloproteases ('zincins'), catalytic domain"/>
    <property type="match status" value="1"/>
</dbReference>
<dbReference type="AlphaFoldDB" id="A0A5C5YLL0"/>
<dbReference type="Gene3D" id="3.40.390.10">
    <property type="entry name" value="Collagenase (Catalytic Domain)"/>
    <property type="match status" value="1"/>
</dbReference>
<dbReference type="RefSeq" id="WP_146588725.1">
    <property type="nucleotide sequence ID" value="NZ_SJPO01000007.1"/>
</dbReference>
<evidence type="ECO:0000313" key="2">
    <source>
        <dbReference type="EMBL" id="TWT75726.1"/>
    </source>
</evidence>
<accession>A0A5C5YLL0</accession>
<proteinExistence type="predicted"/>
<dbReference type="OrthoDB" id="235862at2"/>
<keyword evidence="1" id="KW-0732">Signal</keyword>
<keyword evidence="3" id="KW-1185">Reference proteome</keyword>
<evidence type="ECO:0000256" key="1">
    <source>
        <dbReference type="SAM" id="SignalP"/>
    </source>
</evidence>
<reference evidence="2 3" key="1">
    <citation type="submission" date="2019-02" db="EMBL/GenBank/DDBJ databases">
        <title>Deep-cultivation of Planctomycetes and their phenomic and genomic characterization uncovers novel biology.</title>
        <authorList>
            <person name="Wiegand S."/>
            <person name="Jogler M."/>
            <person name="Boedeker C."/>
            <person name="Pinto D."/>
            <person name="Vollmers J."/>
            <person name="Rivas-Marin E."/>
            <person name="Kohn T."/>
            <person name="Peeters S.H."/>
            <person name="Heuer A."/>
            <person name="Rast P."/>
            <person name="Oberbeckmann S."/>
            <person name="Bunk B."/>
            <person name="Jeske O."/>
            <person name="Meyerdierks A."/>
            <person name="Storesund J.E."/>
            <person name="Kallscheuer N."/>
            <person name="Luecker S."/>
            <person name="Lage O.M."/>
            <person name="Pohl T."/>
            <person name="Merkel B.J."/>
            <person name="Hornburger P."/>
            <person name="Mueller R.-W."/>
            <person name="Bruemmer F."/>
            <person name="Labrenz M."/>
            <person name="Spormann A.M."/>
            <person name="Op Den Camp H."/>
            <person name="Overmann J."/>
            <person name="Amann R."/>
            <person name="Jetten M.S.M."/>
            <person name="Mascher T."/>
            <person name="Medema M.H."/>
            <person name="Devos D.P."/>
            <person name="Kaster A.-K."/>
            <person name="Ovreas L."/>
            <person name="Rohde M."/>
            <person name="Galperin M.Y."/>
            <person name="Jogler C."/>
        </authorList>
    </citation>
    <scope>NUCLEOTIDE SEQUENCE [LARGE SCALE GENOMIC DNA]</scope>
    <source>
        <strain evidence="2 3">Pla123a</strain>
    </source>
</reference>